<organism evidence="2 3">
    <name type="scientific">Demequina litorisediminis</name>
    <dbReference type="NCBI Taxonomy" id="1849022"/>
    <lineage>
        <taxon>Bacteria</taxon>
        <taxon>Bacillati</taxon>
        <taxon>Actinomycetota</taxon>
        <taxon>Actinomycetes</taxon>
        <taxon>Micrococcales</taxon>
        <taxon>Demequinaceae</taxon>
        <taxon>Demequina</taxon>
    </lineage>
</organism>
<dbReference type="EMBL" id="BSUN01000001">
    <property type="protein sequence ID" value="GMA36363.1"/>
    <property type="molecule type" value="Genomic_DNA"/>
</dbReference>
<keyword evidence="3" id="KW-1185">Reference proteome</keyword>
<reference evidence="3" key="1">
    <citation type="journal article" date="2019" name="Int. J. Syst. Evol. Microbiol.">
        <title>The Global Catalogue of Microorganisms (GCM) 10K type strain sequencing project: providing services to taxonomists for standard genome sequencing and annotation.</title>
        <authorList>
            <consortium name="The Broad Institute Genomics Platform"/>
            <consortium name="The Broad Institute Genome Sequencing Center for Infectious Disease"/>
            <person name="Wu L."/>
            <person name="Ma J."/>
        </authorList>
    </citation>
    <scope>NUCLEOTIDE SEQUENCE [LARGE SCALE GENOMIC DNA]</scope>
    <source>
        <strain evidence="3">NBRC 112299</strain>
    </source>
</reference>
<evidence type="ECO:0000313" key="2">
    <source>
        <dbReference type="EMBL" id="GMA36363.1"/>
    </source>
</evidence>
<evidence type="ECO:0000313" key="3">
    <source>
        <dbReference type="Proteomes" id="UP001157125"/>
    </source>
</evidence>
<comment type="caution">
    <text evidence="2">The sequence shown here is derived from an EMBL/GenBank/DDBJ whole genome shotgun (WGS) entry which is preliminary data.</text>
</comment>
<name>A0ABQ6II20_9MICO</name>
<gene>
    <name evidence="2" type="ORF">GCM10025876_25670</name>
</gene>
<accession>A0ABQ6II20</accession>
<sequence>MSFNSGTSVPPETLAIFRAHLKDIAAHLEPSAIDAFSIRRFDGPWRAALKHGLRDEQWVSSEVVLDRYDDKRKPGAFGLPLCGRRASVCLPVVGRGRGAPPHQGALARHLWRPHGLRTPGLVVGAPQRLGLARRPPLSVGRRLAPQHPHRVRAARRGAQVRIPQGTHRRQAPAHAHASPG</sequence>
<protein>
    <submittedName>
        <fullName evidence="2">Uncharacterized protein</fullName>
    </submittedName>
</protein>
<feature type="region of interest" description="Disordered" evidence="1">
    <location>
        <begin position="139"/>
        <end position="180"/>
    </location>
</feature>
<proteinExistence type="predicted"/>
<evidence type="ECO:0000256" key="1">
    <source>
        <dbReference type="SAM" id="MobiDB-lite"/>
    </source>
</evidence>
<dbReference type="Proteomes" id="UP001157125">
    <property type="component" value="Unassembled WGS sequence"/>
</dbReference>